<dbReference type="CDD" id="cd17557">
    <property type="entry name" value="REC_Rcp-like"/>
    <property type="match status" value="1"/>
</dbReference>
<dbReference type="InterPro" id="IPR052893">
    <property type="entry name" value="TCS_response_regulator"/>
</dbReference>
<dbReference type="Proteomes" id="UP000094056">
    <property type="component" value="Unassembled WGS sequence"/>
</dbReference>
<feature type="modified residue" description="4-aspartylphosphate" evidence="1">
    <location>
        <position position="78"/>
    </location>
</feature>
<proteinExistence type="predicted"/>
<reference evidence="3 4" key="1">
    <citation type="submission" date="2016-07" db="EMBL/GenBank/DDBJ databases">
        <title>Draft genome of Scalindua rubra, obtained from a brine-seawater interface in the Red Sea, sheds light on salt adaptation in anammox bacteria.</title>
        <authorList>
            <person name="Speth D.R."/>
            <person name="Lagkouvardos I."/>
            <person name="Wang Y."/>
            <person name="Qian P.-Y."/>
            <person name="Dutilh B.E."/>
            <person name="Jetten M.S."/>
        </authorList>
    </citation>
    <scope>NUCLEOTIDE SEQUENCE [LARGE SCALE GENOMIC DNA]</scope>
    <source>
        <strain evidence="3">BSI-1</strain>
    </source>
</reference>
<dbReference type="AlphaFoldDB" id="A0A1E3XET8"/>
<evidence type="ECO:0000313" key="3">
    <source>
        <dbReference type="EMBL" id="ODS33454.1"/>
    </source>
</evidence>
<dbReference type="PROSITE" id="PS50110">
    <property type="entry name" value="RESPONSE_REGULATORY"/>
    <property type="match status" value="1"/>
</dbReference>
<feature type="domain" description="Response regulatory" evidence="2">
    <location>
        <begin position="18"/>
        <end position="145"/>
    </location>
</feature>
<dbReference type="InterPro" id="IPR001789">
    <property type="entry name" value="Sig_transdc_resp-reg_receiver"/>
</dbReference>
<keyword evidence="1" id="KW-0597">Phosphoprotein</keyword>
<protein>
    <submittedName>
        <fullName evidence="3">Two-component response regulator</fullName>
    </submittedName>
</protein>
<dbReference type="GO" id="GO:0000160">
    <property type="term" value="P:phosphorelay signal transduction system"/>
    <property type="evidence" value="ECO:0007669"/>
    <property type="project" value="InterPro"/>
</dbReference>
<dbReference type="SMART" id="SM00448">
    <property type="entry name" value="REC"/>
    <property type="match status" value="1"/>
</dbReference>
<accession>A0A1E3XET8</accession>
<dbReference type="PANTHER" id="PTHR44520">
    <property type="entry name" value="RESPONSE REGULATOR RCP1-RELATED"/>
    <property type="match status" value="1"/>
</dbReference>
<dbReference type="SUPFAM" id="SSF52172">
    <property type="entry name" value="CheY-like"/>
    <property type="match status" value="1"/>
</dbReference>
<dbReference type="EMBL" id="MAYW01000028">
    <property type="protein sequence ID" value="ODS33454.1"/>
    <property type="molecule type" value="Genomic_DNA"/>
</dbReference>
<evidence type="ECO:0000256" key="1">
    <source>
        <dbReference type="PROSITE-ProRule" id="PRU00169"/>
    </source>
</evidence>
<sequence length="160" mass="18247">MEGIMEKKEEIVKKEEVIIIIAEDDQGHASLIVKNLERAGFRNSFLHFKNGQEVLDFLFQRGKGPHRVSGKAYLLLLDIRMPRVDGVEVLRQIKDDPELCKIPVIMVTTTDDPREVENCHKVGCSVYITKPVDYDKFVDAIRKLGLFLTVVRVPKINGET</sequence>
<name>A0A1E3XET8_9BACT</name>
<dbReference type="Pfam" id="PF00072">
    <property type="entry name" value="Response_reg"/>
    <property type="match status" value="1"/>
</dbReference>
<evidence type="ECO:0000259" key="2">
    <source>
        <dbReference type="PROSITE" id="PS50110"/>
    </source>
</evidence>
<gene>
    <name evidence="3" type="ORF">SCARUB_01426</name>
</gene>
<dbReference type="Gene3D" id="3.40.50.2300">
    <property type="match status" value="1"/>
</dbReference>
<dbReference type="PANTHER" id="PTHR44520:SF2">
    <property type="entry name" value="RESPONSE REGULATOR RCP1"/>
    <property type="match status" value="1"/>
</dbReference>
<evidence type="ECO:0000313" key="4">
    <source>
        <dbReference type="Proteomes" id="UP000094056"/>
    </source>
</evidence>
<comment type="caution">
    <text evidence="3">The sequence shown here is derived from an EMBL/GenBank/DDBJ whole genome shotgun (WGS) entry which is preliminary data.</text>
</comment>
<dbReference type="InterPro" id="IPR011006">
    <property type="entry name" value="CheY-like_superfamily"/>
</dbReference>
<organism evidence="3 4">
    <name type="scientific">Candidatus Scalindua rubra</name>
    <dbReference type="NCBI Taxonomy" id="1872076"/>
    <lineage>
        <taxon>Bacteria</taxon>
        <taxon>Pseudomonadati</taxon>
        <taxon>Planctomycetota</taxon>
        <taxon>Candidatus Brocadiia</taxon>
        <taxon>Candidatus Brocadiales</taxon>
        <taxon>Candidatus Scalinduaceae</taxon>
        <taxon>Candidatus Scalindua</taxon>
    </lineage>
</organism>